<feature type="transmembrane region" description="Helical" evidence="6">
    <location>
        <begin position="219"/>
        <end position="240"/>
    </location>
</feature>
<feature type="transmembrane region" description="Helical" evidence="6">
    <location>
        <begin position="133"/>
        <end position="154"/>
    </location>
</feature>
<evidence type="ECO:0000256" key="3">
    <source>
        <dbReference type="ARBA" id="ARBA00022989"/>
    </source>
</evidence>
<feature type="transmembrane region" description="Helical" evidence="6">
    <location>
        <begin position="59"/>
        <end position="78"/>
    </location>
</feature>
<dbReference type="PANTHER" id="PTHR31465:SF8">
    <property type="entry name" value="DOMAIN PROTEIN, PUTATIVE (AFU_ORTHOLOGUE AFUA_6G14140)-RELATED"/>
    <property type="match status" value="1"/>
</dbReference>
<feature type="region of interest" description="Disordered" evidence="5">
    <location>
        <begin position="368"/>
        <end position="395"/>
    </location>
</feature>
<evidence type="ECO:0000256" key="5">
    <source>
        <dbReference type="SAM" id="MobiDB-lite"/>
    </source>
</evidence>
<evidence type="ECO:0000313" key="7">
    <source>
        <dbReference type="EMBL" id="PIA92149.1"/>
    </source>
</evidence>
<evidence type="ECO:0000313" key="10">
    <source>
        <dbReference type="Proteomes" id="UP001302367"/>
    </source>
</evidence>
<dbReference type="EMBL" id="CP134190">
    <property type="protein sequence ID" value="WPB06067.1"/>
    <property type="molecule type" value="Genomic_DNA"/>
</dbReference>
<reference evidence="8 10" key="2">
    <citation type="submission" date="2023-09" db="EMBL/GenBank/DDBJ databases">
        <title>Complete-Gapless Cercospora beticola genome.</title>
        <authorList>
            <person name="Wyatt N.A."/>
            <person name="Spanner R.E."/>
            <person name="Bolton M.D."/>
        </authorList>
    </citation>
    <scope>NUCLEOTIDE SEQUENCE [LARGE SCALE GENOMIC DNA]</scope>
    <source>
        <strain evidence="8">Cb09-40</strain>
    </source>
</reference>
<keyword evidence="4 6" id="KW-0472">Membrane</keyword>
<feature type="transmembrane region" description="Helical" evidence="6">
    <location>
        <begin position="255"/>
        <end position="283"/>
    </location>
</feature>
<evidence type="ECO:0000256" key="6">
    <source>
        <dbReference type="SAM" id="Phobius"/>
    </source>
</evidence>
<dbReference type="OrthoDB" id="4521223at2759"/>
<feature type="transmembrane region" description="Helical" evidence="6">
    <location>
        <begin position="34"/>
        <end position="52"/>
    </location>
</feature>
<evidence type="ECO:0008006" key="11">
    <source>
        <dbReference type="Google" id="ProtNLM"/>
    </source>
</evidence>
<dbReference type="EMBL" id="LKMD01000106">
    <property type="protein sequence ID" value="PIA92149.1"/>
    <property type="molecule type" value="Genomic_DNA"/>
</dbReference>
<keyword evidence="3 6" id="KW-1133">Transmembrane helix</keyword>
<keyword evidence="10" id="KW-1185">Reference proteome</keyword>
<dbReference type="GO" id="GO:0000324">
    <property type="term" value="C:fungal-type vacuole"/>
    <property type="evidence" value="ECO:0007669"/>
    <property type="project" value="TreeGrafter"/>
</dbReference>
<feature type="transmembrane region" description="Helical" evidence="6">
    <location>
        <begin position="166"/>
        <end position="191"/>
    </location>
</feature>
<dbReference type="Pfam" id="PF04479">
    <property type="entry name" value="RTA1"/>
    <property type="match status" value="1"/>
</dbReference>
<comment type="subcellular location">
    <subcellularLocation>
        <location evidence="1">Membrane</location>
        <topology evidence="1">Multi-pass membrane protein</topology>
    </subcellularLocation>
</comment>
<proteinExistence type="predicted"/>
<reference evidence="7 9" key="1">
    <citation type="submission" date="2015-10" db="EMBL/GenBank/DDBJ databases">
        <title>The cercosporin biosynthetic gene cluster was horizontally transferred to several fungal lineages and shown to be expanded in Cercospora beticola based on microsynteny with recipient genomes.</title>
        <authorList>
            <person name="De Jonge R."/>
            <person name="Ebert M.K."/>
            <person name="Suttle J.C."/>
            <person name="Jurick Ii W.M."/>
            <person name="Secor G.A."/>
            <person name="Thomma B.P."/>
            <person name="Van De Peer Y."/>
            <person name="Bolton M.D."/>
        </authorList>
    </citation>
    <scope>NUCLEOTIDE SEQUENCE [LARGE SCALE GENOMIC DNA]</scope>
    <source>
        <strain evidence="7 9">09-40</strain>
    </source>
</reference>
<dbReference type="InterPro" id="IPR007568">
    <property type="entry name" value="RTA1"/>
</dbReference>
<protein>
    <recommendedName>
        <fullName evidence="11">Sphingoid long-chain base transporter RSB1</fullName>
    </recommendedName>
</protein>
<accession>A0A2G5HHZ6</accession>
<feature type="compositionally biased region" description="Basic and acidic residues" evidence="5">
    <location>
        <begin position="380"/>
        <end position="393"/>
    </location>
</feature>
<evidence type="ECO:0000313" key="8">
    <source>
        <dbReference type="EMBL" id="WPB06067.1"/>
    </source>
</evidence>
<gene>
    <name evidence="7" type="ORF">CB0940_09599</name>
    <name evidence="8" type="ORF">RHO25_010724</name>
</gene>
<evidence type="ECO:0000313" key="9">
    <source>
        <dbReference type="Proteomes" id="UP000230605"/>
    </source>
</evidence>
<name>A0A2G5HHZ6_CERBT</name>
<dbReference type="GO" id="GO:0005886">
    <property type="term" value="C:plasma membrane"/>
    <property type="evidence" value="ECO:0007669"/>
    <property type="project" value="TreeGrafter"/>
</dbReference>
<organism evidence="7 9">
    <name type="scientific">Cercospora beticola</name>
    <name type="common">Sugarbeet leaf spot fungus</name>
    <dbReference type="NCBI Taxonomy" id="122368"/>
    <lineage>
        <taxon>Eukaryota</taxon>
        <taxon>Fungi</taxon>
        <taxon>Dikarya</taxon>
        <taxon>Ascomycota</taxon>
        <taxon>Pezizomycotina</taxon>
        <taxon>Dothideomycetes</taxon>
        <taxon>Dothideomycetidae</taxon>
        <taxon>Mycosphaerellales</taxon>
        <taxon>Mycosphaerellaceae</taxon>
        <taxon>Cercospora</taxon>
    </lineage>
</organism>
<sequence length="420" mass="46498">MAGPRNYFNSTCTDVGPDCPVEESVYGYYPSFEINASLLIAFGCLTVIQVYLALWKKTYFFGALLTLSCLGEVGGYAGRALLHDNPFNVPGLYLSICCLDFAPSFLAAAVHATLKHITLTFGATTSILPPPMYTWIFIALDMFCLVLLATGSALSPHLGVNLGVGISGYILVLCGIILQILTLVIFAGLVLDYLYRTRRAWHNVPFAATKLLDTLKFKLFAAGVVVAYTGVLVRCIFRLVELSGLWPRGPMRSQVAFILCESCMILIATLAFTIFHPVFCFALSKNARRGKRRWRISVTKTVVEEPRGPFATSWKRDSGRECEMSHQPAELASPIHSEFSGATTLAAPCSQVNLVKKAKSETWYSEASDQTWEAEAQRGPSEDRGQTSRETSRETWYSDVTLEEADVVEFSRPYYYGRAL</sequence>
<feature type="transmembrane region" description="Helical" evidence="6">
    <location>
        <begin position="90"/>
        <end position="112"/>
    </location>
</feature>
<evidence type="ECO:0000256" key="4">
    <source>
        <dbReference type="ARBA" id="ARBA00023136"/>
    </source>
</evidence>
<evidence type="ECO:0000256" key="1">
    <source>
        <dbReference type="ARBA" id="ARBA00004141"/>
    </source>
</evidence>
<dbReference type="PANTHER" id="PTHR31465">
    <property type="entry name" value="PROTEIN RTA1-RELATED"/>
    <property type="match status" value="1"/>
</dbReference>
<keyword evidence="2 6" id="KW-0812">Transmembrane</keyword>
<dbReference type="Proteomes" id="UP001302367">
    <property type="component" value="Chromosome 7"/>
</dbReference>
<dbReference type="AlphaFoldDB" id="A0A2G5HHZ6"/>
<dbReference type="Proteomes" id="UP000230605">
    <property type="component" value="Chromosome 7"/>
</dbReference>
<evidence type="ECO:0000256" key="2">
    <source>
        <dbReference type="ARBA" id="ARBA00022692"/>
    </source>
</evidence>